<protein>
    <submittedName>
        <fullName evidence="2">10391_t:CDS:1</fullName>
    </submittedName>
</protein>
<accession>A0A9N9CLX9</accession>
<keyword evidence="3" id="KW-1185">Reference proteome</keyword>
<gene>
    <name evidence="2" type="ORF">PBRASI_LOCUS8036</name>
</gene>
<dbReference type="InterPro" id="IPR011009">
    <property type="entry name" value="Kinase-like_dom_sf"/>
</dbReference>
<dbReference type="PROSITE" id="PS50011">
    <property type="entry name" value="PROTEIN_KINASE_DOM"/>
    <property type="match status" value="1"/>
</dbReference>
<dbReference type="Proteomes" id="UP000789739">
    <property type="component" value="Unassembled WGS sequence"/>
</dbReference>
<dbReference type="AlphaFoldDB" id="A0A9N9CLX9"/>
<dbReference type="OrthoDB" id="2438138at2759"/>
<name>A0A9N9CLX9_9GLOM</name>
<reference evidence="2" key="1">
    <citation type="submission" date="2021-06" db="EMBL/GenBank/DDBJ databases">
        <authorList>
            <person name="Kallberg Y."/>
            <person name="Tangrot J."/>
            <person name="Rosling A."/>
        </authorList>
    </citation>
    <scope>NUCLEOTIDE SEQUENCE</scope>
    <source>
        <strain evidence="2">BR232B</strain>
    </source>
</reference>
<comment type="caution">
    <text evidence="2">The sequence shown here is derived from an EMBL/GenBank/DDBJ whole genome shotgun (WGS) entry which is preliminary data.</text>
</comment>
<dbReference type="GO" id="GO:0004672">
    <property type="term" value="F:protein kinase activity"/>
    <property type="evidence" value="ECO:0007669"/>
    <property type="project" value="InterPro"/>
</dbReference>
<dbReference type="EMBL" id="CAJVPI010001350">
    <property type="protein sequence ID" value="CAG8608529.1"/>
    <property type="molecule type" value="Genomic_DNA"/>
</dbReference>
<evidence type="ECO:0000259" key="1">
    <source>
        <dbReference type="PROSITE" id="PS50011"/>
    </source>
</evidence>
<dbReference type="GO" id="GO:0005524">
    <property type="term" value="F:ATP binding"/>
    <property type="evidence" value="ECO:0007669"/>
    <property type="project" value="InterPro"/>
</dbReference>
<sequence>MEDFEKLPQNLKTQENFERLLELERLRLQQVDRVKQPFKEVTDNSRIICEALVKPFNMIPTNTSELKFIMKSDLLTSLPVAGAKLLALKNPQVRNIFDYDEVNCQCPLGVQFGSALSYTNQRNNTQEDMMHFMMDSLIRAPVEEISRVLHLPVTVDRNATDSGSTTVEQCHPDFLFRIKDVLFFWGEEKSVTGAFEDLEYKFTQFDEVLPEELKFMICYTANGTNISFYIIDGWTKRKKDRFVPFTKEFNLNDIQDRIDILKAIINITRLVRTLVDKNCIPSAVYPVTKTQKYHRSTISYEANYVKKVVSIRDLPFVDGENLKMIESRVDFLFAMYQHAKGKRGLVQVKDGPKLIWGNTAYKIKLATRGIAVETLSIHSEDKVQKLVLDVVTGLSYLHSGGYLHCDVRLPNIVYDSTLKQYVLIDFEHGGRRDDVNISKRKSRNRSKHVVRDRHYRLDIERLKDWDDNTLDNGVYTKRSEMYQFGILLHTTFDRVIRSKNGKDFVEKLRAKQLTAADALKHLWLR</sequence>
<evidence type="ECO:0000313" key="2">
    <source>
        <dbReference type="EMBL" id="CAG8608529.1"/>
    </source>
</evidence>
<dbReference type="Gene3D" id="1.10.510.10">
    <property type="entry name" value="Transferase(Phosphotransferase) domain 1"/>
    <property type="match status" value="1"/>
</dbReference>
<organism evidence="2 3">
    <name type="scientific">Paraglomus brasilianum</name>
    <dbReference type="NCBI Taxonomy" id="144538"/>
    <lineage>
        <taxon>Eukaryota</taxon>
        <taxon>Fungi</taxon>
        <taxon>Fungi incertae sedis</taxon>
        <taxon>Mucoromycota</taxon>
        <taxon>Glomeromycotina</taxon>
        <taxon>Glomeromycetes</taxon>
        <taxon>Paraglomerales</taxon>
        <taxon>Paraglomeraceae</taxon>
        <taxon>Paraglomus</taxon>
    </lineage>
</organism>
<feature type="domain" description="Protein kinase" evidence="1">
    <location>
        <begin position="285"/>
        <end position="525"/>
    </location>
</feature>
<proteinExistence type="predicted"/>
<evidence type="ECO:0000313" key="3">
    <source>
        <dbReference type="Proteomes" id="UP000789739"/>
    </source>
</evidence>
<dbReference type="SUPFAM" id="SSF56112">
    <property type="entry name" value="Protein kinase-like (PK-like)"/>
    <property type="match status" value="1"/>
</dbReference>
<dbReference type="InterPro" id="IPR000719">
    <property type="entry name" value="Prot_kinase_dom"/>
</dbReference>